<reference evidence="1 2" key="1">
    <citation type="submission" date="2018-03" db="EMBL/GenBank/DDBJ databases">
        <title>Genomic Encyclopedia of Archaeal and Bacterial Type Strains, Phase II (KMG-II): from individual species to whole genera.</title>
        <authorList>
            <person name="Goeker M."/>
        </authorList>
    </citation>
    <scope>NUCLEOTIDE SEQUENCE [LARGE SCALE GENOMIC DNA]</scope>
    <source>
        <strain evidence="1 2">DSM 43146</strain>
    </source>
</reference>
<dbReference type="AlphaFoldDB" id="A0A2T0JI77"/>
<evidence type="ECO:0000313" key="2">
    <source>
        <dbReference type="Proteomes" id="UP000239415"/>
    </source>
</evidence>
<organism evidence="1 2">
    <name type="scientific">Actinoplanes italicus</name>
    <dbReference type="NCBI Taxonomy" id="113567"/>
    <lineage>
        <taxon>Bacteria</taxon>
        <taxon>Bacillati</taxon>
        <taxon>Actinomycetota</taxon>
        <taxon>Actinomycetes</taxon>
        <taxon>Micromonosporales</taxon>
        <taxon>Micromonosporaceae</taxon>
        <taxon>Actinoplanes</taxon>
    </lineage>
</organism>
<dbReference type="OrthoDB" id="4318225at2"/>
<accession>A0A2T0JI77</accession>
<proteinExistence type="predicted"/>
<name>A0A2T0JI77_9ACTN</name>
<comment type="caution">
    <text evidence="1">The sequence shown here is derived from an EMBL/GenBank/DDBJ whole genome shotgun (WGS) entry which is preliminary data.</text>
</comment>
<keyword evidence="2" id="KW-1185">Reference proteome</keyword>
<evidence type="ECO:0000313" key="1">
    <source>
        <dbReference type="EMBL" id="PRX07347.1"/>
    </source>
</evidence>
<gene>
    <name evidence="1" type="ORF">CLV67_14222</name>
</gene>
<dbReference type="RefSeq" id="WP_106330913.1">
    <property type="nucleotide sequence ID" value="NZ_BOMO01000163.1"/>
</dbReference>
<protein>
    <submittedName>
        <fullName evidence="1">Uncharacterized protein</fullName>
    </submittedName>
</protein>
<sequence>MVKVPYGAKLNREQRMAAAAVSGHAERLIQALGRDVDEQTVAELHAITRDPIVYGIELGNVLGRIEKTGWTHLQRLADAYRAAGADLEVADRQRLWVLRQPGIL</sequence>
<dbReference type="EMBL" id="PVMZ01000042">
    <property type="protein sequence ID" value="PRX07347.1"/>
    <property type="molecule type" value="Genomic_DNA"/>
</dbReference>
<dbReference type="Proteomes" id="UP000239415">
    <property type="component" value="Unassembled WGS sequence"/>
</dbReference>